<evidence type="ECO:0000256" key="15">
    <source>
        <dbReference type="ARBA" id="ARBA00074336"/>
    </source>
</evidence>
<feature type="transmembrane region" description="Helical" evidence="19">
    <location>
        <begin position="326"/>
        <end position="345"/>
    </location>
</feature>
<proteinExistence type="inferred from homology"/>
<feature type="transmembrane region" description="Helical" evidence="19">
    <location>
        <begin position="21"/>
        <end position="41"/>
    </location>
</feature>
<dbReference type="HOGENOM" id="CLU_007946_3_0_1"/>
<evidence type="ECO:0000256" key="18">
    <source>
        <dbReference type="ARBA" id="ARBA00093193"/>
    </source>
</evidence>
<dbReference type="STRING" id="283909.R7V4V7"/>
<keyword evidence="7 19" id="KW-1133">Transmembrane helix</keyword>
<evidence type="ECO:0000256" key="12">
    <source>
        <dbReference type="ARBA" id="ARBA00051835"/>
    </source>
</evidence>
<dbReference type="OrthoDB" id="5982228at2759"/>
<evidence type="ECO:0000256" key="7">
    <source>
        <dbReference type="ARBA" id="ARBA00022989"/>
    </source>
</evidence>
<comment type="similarity">
    <text evidence="2">Belongs to the amino acid-polyamine-organocation (APC) superfamily.</text>
</comment>
<evidence type="ECO:0000256" key="16">
    <source>
        <dbReference type="ARBA" id="ARBA00079910"/>
    </source>
</evidence>
<dbReference type="FunCoup" id="R7V4V7">
    <property type="interactions" value="165"/>
</dbReference>
<protein>
    <recommendedName>
        <fullName evidence="15">b(0,+)-type amino acid transporter 1</fullName>
    </recommendedName>
    <alternativeName>
        <fullName evidence="16">Glycoprotein-associated amino acid transporter b0,+AT1</fullName>
    </alternativeName>
    <alternativeName>
        <fullName evidence="17">Solute carrier family 7 member 9</fullName>
    </alternativeName>
</protein>
<evidence type="ECO:0000256" key="4">
    <source>
        <dbReference type="ARBA" id="ARBA00022475"/>
    </source>
</evidence>
<evidence type="ECO:0000256" key="2">
    <source>
        <dbReference type="ARBA" id="ARBA00009523"/>
    </source>
</evidence>
<dbReference type="PANTHER" id="PTHR11785">
    <property type="entry name" value="AMINO ACID TRANSPORTER"/>
    <property type="match status" value="1"/>
</dbReference>
<evidence type="ECO:0000256" key="8">
    <source>
        <dbReference type="ARBA" id="ARBA00023136"/>
    </source>
</evidence>
<reference evidence="22" key="1">
    <citation type="submission" date="2012-12" db="EMBL/GenBank/DDBJ databases">
        <authorList>
            <person name="Hellsten U."/>
            <person name="Grimwood J."/>
            <person name="Chapman J.A."/>
            <person name="Shapiro H."/>
            <person name="Aerts A."/>
            <person name="Otillar R.P."/>
            <person name="Terry A.Y."/>
            <person name="Boore J.L."/>
            <person name="Simakov O."/>
            <person name="Marletaz F."/>
            <person name="Cho S.-J."/>
            <person name="Edsinger-Gonzales E."/>
            <person name="Havlak P."/>
            <person name="Kuo D.-H."/>
            <person name="Larsson T."/>
            <person name="Lv J."/>
            <person name="Arendt D."/>
            <person name="Savage R."/>
            <person name="Osoegawa K."/>
            <person name="de Jong P."/>
            <person name="Lindberg D.R."/>
            <person name="Seaver E.C."/>
            <person name="Weisblat D.A."/>
            <person name="Putnam N.H."/>
            <person name="Grigoriev I.V."/>
            <person name="Rokhsar D.S."/>
        </authorList>
    </citation>
    <scope>NUCLEOTIDE SEQUENCE</scope>
    <source>
        <strain evidence="22">I ESC-2004</strain>
    </source>
</reference>
<accession>R7V4V7</accession>
<evidence type="ECO:0000256" key="14">
    <source>
        <dbReference type="ARBA" id="ARBA00052732"/>
    </source>
</evidence>
<evidence type="ECO:0000256" key="5">
    <source>
        <dbReference type="ARBA" id="ARBA00022553"/>
    </source>
</evidence>
<evidence type="ECO:0000256" key="6">
    <source>
        <dbReference type="ARBA" id="ARBA00022692"/>
    </source>
</evidence>
<feature type="transmembrane region" description="Helical" evidence="19">
    <location>
        <begin position="149"/>
        <end position="174"/>
    </location>
</feature>
<dbReference type="Proteomes" id="UP000014760">
    <property type="component" value="Unassembled WGS sequence"/>
</dbReference>
<evidence type="ECO:0000256" key="17">
    <source>
        <dbReference type="ARBA" id="ARBA00083296"/>
    </source>
</evidence>
<dbReference type="EMBL" id="AMQN01005743">
    <property type="status" value="NOT_ANNOTATED_CDS"/>
    <property type="molecule type" value="Genomic_DNA"/>
</dbReference>
<feature type="transmembrane region" description="Helical" evidence="19">
    <location>
        <begin position="102"/>
        <end position="129"/>
    </location>
</feature>
<feature type="transmembrane region" description="Helical" evidence="19">
    <location>
        <begin position="232"/>
        <end position="254"/>
    </location>
</feature>
<keyword evidence="9" id="KW-1015">Disulfide bond</keyword>
<dbReference type="OMA" id="LYMFVNI"/>
<name>R7V4V7_CAPTE</name>
<feature type="transmembrane region" description="Helical" evidence="19">
    <location>
        <begin position="280"/>
        <end position="306"/>
    </location>
</feature>
<evidence type="ECO:0000256" key="1">
    <source>
        <dbReference type="ARBA" id="ARBA00004424"/>
    </source>
</evidence>
<comment type="catalytic activity">
    <reaction evidence="18">
        <text>L-phenylalanine(out) + L-arginine(in) = L-phenylalanine(in) + L-arginine(out)</text>
        <dbReference type="Rhea" id="RHEA:71067"/>
        <dbReference type="ChEBI" id="CHEBI:32682"/>
        <dbReference type="ChEBI" id="CHEBI:58095"/>
    </reaction>
    <physiologicalReaction direction="left-to-right" evidence="18">
        <dbReference type="Rhea" id="RHEA:71068"/>
    </physiologicalReaction>
</comment>
<feature type="transmembrane region" description="Helical" evidence="19">
    <location>
        <begin position="357"/>
        <end position="376"/>
    </location>
</feature>
<dbReference type="Pfam" id="PF13520">
    <property type="entry name" value="AA_permease_2"/>
    <property type="match status" value="1"/>
</dbReference>
<reference evidence="20 22" key="2">
    <citation type="journal article" date="2013" name="Nature">
        <title>Insights into bilaterian evolution from three spiralian genomes.</title>
        <authorList>
            <person name="Simakov O."/>
            <person name="Marletaz F."/>
            <person name="Cho S.J."/>
            <person name="Edsinger-Gonzales E."/>
            <person name="Havlak P."/>
            <person name="Hellsten U."/>
            <person name="Kuo D.H."/>
            <person name="Larsson T."/>
            <person name="Lv J."/>
            <person name="Arendt D."/>
            <person name="Savage R."/>
            <person name="Osoegawa K."/>
            <person name="de Jong P."/>
            <person name="Grimwood J."/>
            <person name="Chapman J.A."/>
            <person name="Shapiro H."/>
            <person name="Aerts A."/>
            <person name="Otillar R.P."/>
            <person name="Terry A.Y."/>
            <person name="Boore J.L."/>
            <person name="Grigoriev I.V."/>
            <person name="Lindberg D.R."/>
            <person name="Seaver E.C."/>
            <person name="Weisblat D.A."/>
            <person name="Putnam N.H."/>
            <person name="Rokhsar D.S."/>
        </authorList>
    </citation>
    <scope>NUCLEOTIDE SEQUENCE</scope>
    <source>
        <strain evidence="20 22">I ESC-2004</strain>
    </source>
</reference>
<organism evidence="20">
    <name type="scientific">Capitella teleta</name>
    <name type="common">Polychaete worm</name>
    <dbReference type="NCBI Taxonomy" id="283909"/>
    <lineage>
        <taxon>Eukaryota</taxon>
        <taxon>Metazoa</taxon>
        <taxon>Spiralia</taxon>
        <taxon>Lophotrochozoa</taxon>
        <taxon>Annelida</taxon>
        <taxon>Polychaeta</taxon>
        <taxon>Sedentaria</taxon>
        <taxon>Scolecida</taxon>
        <taxon>Capitellidae</taxon>
        <taxon>Capitella</taxon>
    </lineage>
</organism>
<feature type="transmembrane region" description="Helical" evidence="19">
    <location>
        <begin position="388"/>
        <end position="409"/>
    </location>
</feature>
<dbReference type="InterPro" id="IPR050598">
    <property type="entry name" value="AminoAcid_Transporter"/>
</dbReference>
<keyword evidence="22" id="KW-1185">Reference proteome</keyword>
<dbReference type="PIRSF" id="PIRSF006060">
    <property type="entry name" value="AA_transporter"/>
    <property type="match status" value="1"/>
</dbReference>
<dbReference type="EnsemblMetazoa" id="CapteT194364">
    <property type="protein sequence ID" value="CapteP194364"/>
    <property type="gene ID" value="CapteG194364"/>
</dbReference>
<dbReference type="FunFam" id="1.20.1740.10:FF:000015">
    <property type="entry name" value="B(0,+)-type amino acid transporter 1"/>
    <property type="match status" value="1"/>
</dbReference>
<dbReference type="EMBL" id="KB296704">
    <property type="protein sequence ID" value="ELU11396.1"/>
    <property type="molecule type" value="Genomic_DNA"/>
</dbReference>
<gene>
    <name evidence="20" type="ORF">CAPTEDRAFT_194364</name>
</gene>
<evidence type="ECO:0000256" key="10">
    <source>
        <dbReference type="ARBA" id="ARBA00051323"/>
    </source>
</evidence>
<evidence type="ECO:0000256" key="9">
    <source>
        <dbReference type="ARBA" id="ARBA00023157"/>
    </source>
</evidence>
<dbReference type="GO" id="GO:0015179">
    <property type="term" value="F:L-amino acid transmembrane transporter activity"/>
    <property type="evidence" value="ECO:0007669"/>
    <property type="project" value="TreeGrafter"/>
</dbReference>
<evidence type="ECO:0000313" key="20">
    <source>
        <dbReference type="EMBL" id="ELU11396.1"/>
    </source>
</evidence>
<keyword evidence="4" id="KW-1003">Cell membrane</keyword>
<keyword evidence="3" id="KW-0813">Transport</keyword>
<feature type="transmembrane region" description="Helical" evidence="19">
    <location>
        <begin position="415"/>
        <end position="433"/>
    </location>
</feature>
<evidence type="ECO:0000256" key="19">
    <source>
        <dbReference type="SAM" id="Phobius"/>
    </source>
</evidence>
<keyword evidence="6 19" id="KW-0812">Transmembrane</keyword>
<comment type="catalytic activity">
    <reaction evidence="13">
        <text>L-cysteine(out) + L-arginine(in) = L-cysteine(in) + L-arginine(out)</text>
        <dbReference type="Rhea" id="RHEA:71071"/>
        <dbReference type="ChEBI" id="CHEBI:32682"/>
        <dbReference type="ChEBI" id="CHEBI:35235"/>
    </reaction>
    <physiologicalReaction direction="left-to-right" evidence="13">
        <dbReference type="Rhea" id="RHEA:71072"/>
    </physiologicalReaction>
</comment>
<feature type="transmembrane region" description="Helical" evidence="19">
    <location>
        <begin position="53"/>
        <end position="75"/>
    </location>
</feature>
<evidence type="ECO:0000313" key="22">
    <source>
        <dbReference type="Proteomes" id="UP000014760"/>
    </source>
</evidence>
<keyword evidence="5" id="KW-0597">Phosphoprotein</keyword>
<comment type="catalytic activity">
    <reaction evidence="10">
        <text>L-lysine(out) + L-arginine(in) = L-lysine(in) + L-arginine(out)</text>
        <dbReference type="Rhea" id="RHEA:70827"/>
        <dbReference type="ChEBI" id="CHEBI:32551"/>
        <dbReference type="ChEBI" id="CHEBI:32682"/>
    </reaction>
    <physiologicalReaction direction="left-to-right" evidence="10">
        <dbReference type="Rhea" id="RHEA:70828"/>
    </physiologicalReaction>
</comment>
<dbReference type="GO" id="GO:0016324">
    <property type="term" value="C:apical plasma membrane"/>
    <property type="evidence" value="ECO:0007669"/>
    <property type="project" value="UniProtKB-SubCell"/>
</dbReference>
<comment type="subcellular location">
    <subcellularLocation>
        <location evidence="1">Apical cell membrane</location>
        <topology evidence="1">Multi-pass membrane protein</topology>
    </subcellularLocation>
</comment>
<dbReference type="Gene3D" id="1.20.1740.10">
    <property type="entry name" value="Amino acid/polyamine transporter I"/>
    <property type="match status" value="1"/>
</dbReference>
<evidence type="ECO:0000256" key="13">
    <source>
        <dbReference type="ARBA" id="ARBA00052179"/>
    </source>
</evidence>
<comment type="catalytic activity">
    <reaction evidence="14">
        <text>L-leucine(out) + L-arginine(in) = L-leucine(in) + L-arginine(out)</text>
        <dbReference type="Rhea" id="RHEA:71059"/>
        <dbReference type="ChEBI" id="CHEBI:32682"/>
        <dbReference type="ChEBI" id="CHEBI:57427"/>
    </reaction>
    <physiologicalReaction direction="left-to-right" evidence="14">
        <dbReference type="Rhea" id="RHEA:71060"/>
    </physiologicalReaction>
</comment>
<dbReference type="InterPro" id="IPR002293">
    <property type="entry name" value="AA/rel_permease1"/>
</dbReference>
<evidence type="ECO:0000256" key="3">
    <source>
        <dbReference type="ARBA" id="ARBA00022448"/>
    </source>
</evidence>
<comment type="catalytic activity">
    <reaction evidence="12">
        <text>L-histidine(out) + L-arginine(in) = L-histidine(in) + L-arginine(out)</text>
        <dbReference type="Rhea" id="RHEA:71063"/>
        <dbReference type="ChEBI" id="CHEBI:32682"/>
        <dbReference type="ChEBI" id="CHEBI:57595"/>
    </reaction>
    <physiologicalReaction direction="left-to-right" evidence="12">
        <dbReference type="Rhea" id="RHEA:71064"/>
    </physiologicalReaction>
</comment>
<dbReference type="PANTHER" id="PTHR11785:SF512">
    <property type="entry name" value="SOBREMESA, ISOFORM B"/>
    <property type="match status" value="1"/>
</dbReference>
<keyword evidence="8 19" id="KW-0472">Membrane</keyword>
<evidence type="ECO:0000313" key="21">
    <source>
        <dbReference type="EnsemblMetazoa" id="CapteP194364"/>
    </source>
</evidence>
<reference evidence="21" key="3">
    <citation type="submission" date="2015-06" db="UniProtKB">
        <authorList>
            <consortium name="EnsemblMetazoa"/>
        </authorList>
    </citation>
    <scope>IDENTIFICATION</scope>
</reference>
<comment type="catalytic activity">
    <reaction evidence="11">
        <text>L-cystine(out) + L-arginine(in) = L-cystine(in) + L-arginine(out)</text>
        <dbReference type="Rhea" id="RHEA:71075"/>
        <dbReference type="ChEBI" id="CHEBI:32682"/>
        <dbReference type="ChEBI" id="CHEBI:35491"/>
    </reaction>
    <physiologicalReaction direction="left-to-right" evidence="11">
        <dbReference type="Rhea" id="RHEA:71076"/>
    </physiologicalReaction>
</comment>
<sequence length="465" mass="50629">MNYSNAKLRKPIDRVELKKRVGLVSGTSLIVGTMIGSGIFISPKGLTEGSGSVGLSLVNWLLCGGISLLGALTYAELGTLITESGGEWAYLKEAFGHIPSYLYAWMSILLLRPASAAIIALTCAEYVMVPLFDDGCVFLTAVNVYSVKAATNIQVIFTGAKLLAMAIIIIGGIVKMIQGHTDILATGFDGTESSPGKIAIGLYNGMWAYDGWNNLNFVTEEIINPSVNLPRAIIIGLPLVTVLYLLVNISYFTVLSVPQLLASPAVAVTWGEKVIPDVAWIIPVFVALSTFGAANGSMFSAGRLTFVAAREGHLMELLSMVHVKKYTPLPSLIFSAVLSVLYILPGDIGSLIDFFNFAIWMFYGATAASCIVLRFSPVYKNVERPYKVPLIVPFVVLVASIFLVVAPIIDDPRMEFLYVTLFIFGGLIFYVPFVHYKWYPKCIDHVTIFFQLLFNSSSPKSEPNL</sequence>
<evidence type="ECO:0000256" key="11">
    <source>
        <dbReference type="ARBA" id="ARBA00051814"/>
    </source>
</evidence>
<dbReference type="AlphaFoldDB" id="R7V4V7"/>